<dbReference type="EMBL" id="CP000155">
    <property type="protein sequence ID" value="ABC32701.1"/>
    <property type="molecule type" value="Genomic_DNA"/>
</dbReference>
<dbReference type="InterPro" id="IPR027417">
    <property type="entry name" value="P-loop_NTPase"/>
</dbReference>
<evidence type="ECO:0000313" key="1">
    <source>
        <dbReference type="EMBL" id="ABB69096.1"/>
    </source>
</evidence>
<reference evidence="2 3" key="1">
    <citation type="journal article" date="2005" name="Nucleic Acids Res.">
        <title>Genomic blueprint of Hahella chejuensis, a marine microbe producing an algicidal agent.</title>
        <authorList>
            <person name="Jeong H."/>
            <person name="Yim J.H."/>
            <person name="Lee C."/>
            <person name="Choi S.-H."/>
            <person name="Park Y.K."/>
            <person name="Yoon S.H."/>
            <person name="Hur C.-G."/>
            <person name="Kang H.-Y."/>
            <person name="Kim D."/>
            <person name="Lee H.H."/>
            <person name="Park K.H."/>
            <person name="Park S.-H."/>
            <person name="Park H.-S."/>
            <person name="Lee H.K."/>
            <person name="Oh T.K."/>
            <person name="Kim J.F."/>
        </authorList>
    </citation>
    <scope>NUCLEOTIDE SEQUENCE [LARGE SCALE GENOMIC DNA]</scope>
    <source>
        <strain evidence="2 3">KCTC 2396</strain>
    </source>
</reference>
<accession>Q2S9H3</accession>
<organism evidence="2 3">
    <name type="scientific">Hahella chejuensis (strain KCTC 2396)</name>
    <dbReference type="NCBI Taxonomy" id="349521"/>
    <lineage>
        <taxon>Bacteria</taxon>
        <taxon>Pseudomonadati</taxon>
        <taxon>Pseudomonadota</taxon>
        <taxon>Gammaproteobacteria</taxon>
        <taxon>Oceanospirillales</taxon>
        <taxon>Hahellaceae</taxon>
        <taxon>Hahella</taxon>
    </lineage>
</organism>
<dbReference type="Gene3D" id="3.40.50.300">
    <property type="entry name" value="P-loop containing nucleotide triphosphate hydrolases"/>
    <property type="match status" value="1"/>
</dbReference>
<protein>
    <recommendedName>
        <fullName evidence="4">Serine kinase of the HPr protein, regulates carbohydrate metabolism</fullName>
    </recommendedName>
</protein>
<name>Q2S9H3_HAHCH</name>
<evidence type="ECO:0008006" key="4">
    <source>
        <dbReference type="Google" id="ProtNLM"/>
    </source>
</evidence>
<evidence type="ECO:0000313" key="2">
    <source>
        <dbReference type="EMBL" id="ABC32701.1"/>
    </source>
</evidence>
<dbReference type="SUPFAM" id="SSF53795">
    <property type="entry name" value="PEP carboxykinase-like"/>
    <property type="match status" value="1"/>
</dbReference>
<gene>
    <name evidence="1" type="primary">orf15</name>
    <name evidence="2" type="ordered locus">HCH_06050</name>
</gene>
<reference evidence="1" key="2">
    <citation type="submission" date="2005-10" db="EMBL/GenBank/DDBJ databases">
        <title>Hahella chejuensis KCTC 2396 prodigiosin biosynthesis gene cluster.</title>
        <authorList>
            <person name="Kim J.F."/>
            <person name="Jeong H."/>
            <person name="Park Y."/>
            <person name="Kim D."/>
        </authorList>
    </citation>
    <scope>NUCLEOTIDE SEQUENCE</scope>
    <source>
        <strain evidence="1">KCTC 2396</strain>
    </source>
</reference>
<dbReference type="HOGENOM" id="CLU_073290_1_0_6"/>
<dbReference type="EMBL" id="DQ266254">
    <property type="protein sequence ID" value="ABB69096.1"/>
    <property type="molecule type" value="Genomic_DNA"/>
</dbReference>
<dbReference type="RefSeq" id="WP_011399759.1">
    <property type="nucleotide sequence ID" value="NC_007645.1"/>
</dbReference>
<dbReference type="Proteomes" id="UP000000238">
    <property type="component" value="Chromosome"/>
</dbReference>
<dbReference type="OrthoDB" id="3213869at2"/>
<dbReference type="STRING" id="349521.HCH_06050"/>
<evidence type="ECO:0000313" key="3">
    <source>
        <dbReference type="Proteomes" id="UP000000238"/>
    </source>
</evidence>
<proteinExistence type="predicted"/>
<sequence length="299" mass="33142">MYNYQAYGLQIQAEFEFPWLVRGGDGSDLTIVIGETPGRLERALKQGKRYQATESEALIFDDDGGRFWVRPSRIVITPGESSQSWSIYAHVLGSCMGAILQWRKRLVLHASAVRLPSGGALLFCGNKTAGKSSMAGLFYYQGCDLLSDDICPLSLEGSEVSLCPGFPRLKLSSEILLTMGETPENHPRLPFKTRVKHCYPASRNFSLKKAFVQSVYILTEGRELSLQKLTPQEAIAGLFEHCFRKVFLVSLEQRKMMLNACATLAGVTSVYSLQRPKLMSEAISIVDMLAARELEASTA</sequence>
<dbReference type="AlphaFoldDB" id="Q2S9H3"/>
<keyword evidence="3" id="KW-1185">Reference proteome</keyword>
<dbReference type="KEGG" id="hch:HCH_06050"/>
<dbReference type="eggNOG" id="COG1493">
    <property type="taxonomic scope" value="Bacteria"/>
</dbReference>